<evidence type="ECO:0000313" key="3">
    <source>
        <dbReference type="Proteomes" id="UP000195602"/>
    </source>
</evidence>
<comment type="caution">
    <text evidence="2">The sequence shown here is derived from an EMBL/GenBank/DDBJ whole genome shotgun (WGS) entry which is preliminary data.</text>
</comment>
<dbReference type="Proteomes" id="UP000195602">
    <property type="component" value="Unassembled WGS sequence"/>
</dbReference>
<proteinExistence type="predicted"/>
<gene>
    <name evidence="2" type="ORF">A9F13_01g07337</name>
</gene>
<evidence type="ECO:0000313" key="2">
    <source>
        <dbReference type="EMBL" id="OVF11247.1"/>
    </source>
</evidence>
<feature type="region of interest" description="Disordered" evidence="1">
    <location>
        <begin position="1"/>
        <end position="69"/>
    </location>
</feature>
<dbReference type="AlphaFoldDB" id="A0AA91Q5K2"/>
<feature type="compositionally biased region" description="Basic and acidic residues" evidence="1">
    <location>
        <begin position="37"/>
        <end position="46"/>
    </location>
</feature>
<dbReference type="KEGG" id="clus:A9F13_01g07337"/>
<reference evidence="2 3" key="1">
    <citation type="submission" date="2017-04" db="EMBL/GenBank/DDBJ databases">
        <title>Draft genome of the yeast Clavispora lusitaniae type strain CBS 6936.</title>
        <authorList>
            <person name="Durrens P."/>
            <person name="Klopp C."/>
            <person name="Biteau N."/>
            <person name="Fitton-Ouhabi V."/>
            <person name="Dementhon K."/>
            <person name="Accoceberry I."/>
            <person name="Sherman D.J."/>
            <person name="Noel T."/>
        </authorList>
    </citation>
    <scope>NUCLEOTIDE SEQUENCE [LARGE SCALE GENOMIC DNA]</scope>
    <source>
        <strain evidence="2 3">CBS 6936</strain>
    </source>
</reference>
<organism evidence="2 3">
    <name type="scientific">Clavispora lusitaniae</name>
    <name type="common">Candida lusitaniae</name>
    <dbReference type="NCBI Taxonomy" id="36911"/>
    <lineage>
        <taxon>Eukaryota</taxon>
        <taxon>Fungi</taxon>
        <taxon>Dikarya</taxon>
        <taxon>Ascomycota</taxon>
        <taxon>Saccharomycotina</taxon>
        <taxon>Pichiomycetes</taxon>
        <taxon>Metschnikowiaceae</taxon>
        <taxon>Clavispora</taxon>
    </lineage>
</organism>
<name>A0AA91Q5K2_CLALS</name>
<sequence>MRKLEPNKRAGGANLKATEQEQKAQGLPFQTRKKKGREVVTVHEGSDWASMQHRGSKWGGRNGKPGRSQ</sequence>
<accession>A0AA91Q5K2</accession>
<protein>
    <submittedName>
        <fullName evidence="2">Uncharacterized protein</fullName>
    </submittedName>
</protein>
<evidence type="ECO:0000256" key="1">
    <source>
        <dbReference type="SAM" id="MobiDB-lite"/>
    </source>
</evidence>
<dbReference type="EMBL" id="LYUB02000001">
    <property type="protein sequence ID" value="OVF11247.1"/>
    <property type="molecule type" value="Genomic_DNA"/>
</dbReference>